<proteinExistence type="predicted"/>
<evidence type="ECO:0000313" key="3">
    <source>
        <dbReference type="Proteomes" id="UP000287033"/>
    </source>
</evidence>
<name>A0A401TZW7_CHIPU</name>
<evidence type="ECO:0000313" key="2">
    <source>
        <dbReference type="EMBL" id="GCC48187.1"/>
    </source>
</evidence>
<dbReference type="OrthoDB" id="2154780at2759"/>
<sequence length="51" mass="6193">MQSRLRLRERERMQAEQKREQRAVQPLARPTGYTSQNYDRPWINGMSTSRK</sequence>
<protein>
    <submittedName>
        <fullName evidence="2">Uncharacterized protein</fullName>
    </submittedName>
</protein>
<feature type="non-terminal residue" evidence="2">
    <location>
        <position position="51"/>
    </location>
</feature>
<dbReference type="Proteomes" id="UP000287033">
    <property type="component" value="Unassembled WGS sequence"/>
</dbReference>
<reference evidence="2 3" key="1">
    <citation type="journal article" date="2018" name="Nat. Ecol. Evol.">
        <title>Shark genomes provide insights into elasmobranch evolution and the origin of vertebrates.</title>
        <authorList>
            <person name="Hara Y"/>
            <person name="Yamaguchi K"/>
            <person name="Onimaru K"/>
            <person name="Kadota M"/>
            <person name="Koyanagi M"/>
            <person name="Keeley SD"/>
            <person name="Tatsumi K"/>
            <person name="Tanaka K"/>
            <person name="Motone F"/>
            <person name="Kageyama Y"/>
            <person name="Nozu R"/>
            <person name="Adachi N"/>
            <person name="Nishimura O"/>
            <person name="Nakagawa R"/>
            <person name="Tanegashima C"/>
            <person name="Kiyatake I"/>
            <person name="Matsumoto R"/>
            <person name="Murakumo K"/>
            <person name="Nishida K"/>
            <person name="Terakita A"/>
            <person name="Kuratani S"/>
            <person name="Sato K"/>
            <person name="Hyodo S Kuraku.S."/>
        </authorList>
    </citation>
    <scope>NUCLEOTIDE SEQUENCE [LARGE SCALE GENOMIC DNA]</scope>
</reference>
<feature type="compositionally biased region" description="Basic and acidic residues" evidence="1">
    <location>
        <begin position="1"/>
        <end position="22"/>
    </location>
</feature>
<dbReference type="AlphaFoldDB" id="A0A401TZW7"/>
<evidence type="ECO:0000256" key="1">
    <source>
        <dbReference type="SAM" id="MobiDB-lite"/>
    </source>
</evidence>
<feature type="region of interest" description="Disordered" evidence="1">
    <location>
        <begin position="1"/>
        <end position="51"/>
    </location>
</feature>
<comment type="caution">
    <text evidence="2">The sequence shown here is derived from an EMBL/GenBank/DDBJ whole genome shotgun (WGS) entry which is preliminary data.</text>
</comment>
<accession>A0A401TZW7</accession>
<dbReference type="EMBL" id="BEZZ01234332">
    <property type="protein sequence ID" value="GCC48187.1"/>
    <property type="molecule type" value="Genomic_DNA"/>
</dbReference>
<keyword evidence="3" id="KW-1185">Reference proteome</keyword>
<organism evidence="2 3">
    <name type="scientific">Chiloscyllium punctatum</name>
    <name type="common">Brownbanded bambooshark</name>
    <name type="synonym">Hemiscyllium punctatum</name>
    <dbReference type="NCBI Taxonomy" id="137246"/>
    <lineage>
        <taxon>Eukaryota</taxon>
        <taxon>Metazoa</taxon>
        <taxon>Chordata</taxon>
        <taxon>Craniata</taxon>
        <taxon>Vertebrata</taxon>
        <taxon>Chondrichthyes</taxon>
        <taxon>Elasmobranchii</taxon>
        <taxon>Galeomorphii</taxon>
        <taxon>Galeoidea</taxon>
        <taxon>Orectolobiformes</taxon>
        <taxon>Hemiscylliidae</taxon>
        <taxon>Chiloscyllium</taxon>
    </lineage>
</organism>
<gene>
    <name evidence="2" type="ORF">chiPu_0032345</name>
</gene>